<dbReference type="Proteomes" id="UP000001542">
    <property type="component" value="Unassembled WGS sequence"/>
</dbReference>
<evidence type="ECO:0000313" key="3">
    <source>
        <dbReference type="Proteomes" id="UP000001542"/>
    </source>
</evidence>
<name>A2EIT7_TRIV3</name>
<dbReference type="SUPFAM" id="SSF48371">
    <property type="entry name" value="ARM repeat"/>
    <property type="match status" value="1"/>
</dbReference>
<evidence type="ECO:0000313" key="1">
    <source>
        <dbReference type="EMBL" id="EAY03089.1"/>
    </source>
</evidence>
<dbReference type="SMR" id="A2EIT7"/>
<keyword evidence="3" id="KW-1185">Reference proteome</keyword>
<dbReference type="VEuPathDB" id="TrichDB:TVAG_419630"/>
<dbReference type="KEGG" id="tva:75678625"/>
<reference evidence="2" key="2">
    <citation type="journal article" date="2007" name="Science">
        <title>Draft genome sequence of the sexually transmitted pathogen Trichomonas vaginalis.</title>
        <authorList>
            <person name="Carlton J.M."/>
            <person name="Hirt R.P."/>
            <person name="Silva J.C."/>
            <person name="Delcher A.L."/>
            <person name="Schatz M."/>
            <person name="Zhao Q."/>
            <person name="Wortman J.R."/>
            <person name="Bidwell S.L."/>
            <person name="Alsmark U.C.M."/>
            <person name="Besteiro S."/>
            <person name="Sicheritz-Ponten T."/>
            <person name="Noel C.J."/>
            <person name="Dacks J.B."/>
            <person name="Foster P.G."/>
            <person name="Simillion C."/>
            <person name="Van de Peer Y."/>
            <person name="Miranda-Saavedra D."/>
            <person name="Barton G.J."/>
            <person name="Westrop G.D."/>
            <person name="Mueller S."/>
            <person name="Dessi D."/>
            <person name="Fiori P.L."/>
            <person name="Ren Q."/>
            <person name="Paulsen I."/>
            <person name="Zhang H."/>
            <person name="Bastida-Corcuera F.D."/>
            <person name="Simoes-Barbosa A."/>
            <person name="Brown M.T."/>
            <person name="Hayes R.D."/>
            <person name="Mukherjee M."/>
            <person name="Okumura C.Y."/>
            <person name="Schneider R."/>
            <person name="Smith A.J."/>
            <person name="Vanacova S."/>
            <person name="Villalvazo M."/>
            <person name="Haas B.J."/>
            <person name="Pertea M."/>
            <person name="Feldblyum T.V."/>
            <person name="Utterback T.R."/>
            <person name="Shu C.L."/>
            <person name="Osoegawa K."/>
            <person name="de Jong P.J."/>
            <person name="Hrdy I."/>
            <person name="Horvathova L."/>
            <person name="Zubacova Z."/>
            <person name="Dolezal P."/>
            <person name="Malik S.B."/>
            <person name="Logsdon J.M. Jr."/>
            <person name="Henze K."/>
            <person name="Gupta A."/>
            <person name="Wang C.C."/>
            <person name="Dunne R.L."/>
            <person name="Upcroft J.A."/>
            <person name="Upcroft P."/>
            <person name="White O."/>
            <person name="Salzberg S.L."/>
            <person name="Tang P."/>
            <person name="Chiu C.-H."/>
            <person name="Lee Y.-S."/>
            <person name="Embley T.M."/>
            <person name="Coombs G.H."/>
            <person name="Mottram J.C."/>
            <person name="Tachezy J."/>
            <person name="Fraser-Liggett C.M."/>
            <person name="Johnson P.J."/>
        </authorList>
    </citation>
    <scope>NUCLEOTIDE SEQUENCE [LARGE SCALE GENOMIC DNA]</scope>
    <source>
        <strain evidence="2">G3</strain>
    </source>
</reference>
<dbReference type="KEGG" id="tva:75677806"/>
<dbReference type="AlphaFoldDB" id="A2EIT7"/>
<gene>
    <name evidence="1" type="ORF">TVAG_171870</name>
    <name evidence="2" type="ORF">TVAG_419630</name>
</gene>
<evidence type="ECO:0000313" key="2">
    <source>
        <dbReference type="EMBL" id="EAY07421.1"/>
    </source>
</evidence>
<reference evidence="2" key="1">
    <citation type="submission" date="2006-10" db="EMBL/GenBank/DDBJ databases">
        <authorList>
            <person name="Amadeo P."/>
            <person name="Zhao Q."/>
            <person name="Wortman J."/>
            <person name="Fraser-Liggett C."/>
            <person name="Carlton J."/>
        </authorList>
    </citation>
    <scope>NUCLEOTIDE SEQUENCE</scope>
    <source>
        <strain evidence="2">G3</strain>
    </source>
</reference>
<dbReference type="RefSeq" id="XP_001315312.1">
    <property type="nucleotide sequence ID" value="XM_001315277.1"/>
</dbReference>
<dbReference type="Gene3D" id="1.25.10.10">
    <property type="entry name" value="Leucine-rich Repeat Variant"/>
    <property type="match status" value="1"/>
</dbReference>
<sequence length="246" mass="28253">MEDLWTFFKSKTGTDIDLSINDGVIYILSRAIQLNMQPIIIRYLNDPEYHQKNVLASLFSTLAMHISVAYSVLNSLLFVLPDDFDFENFIPFPRVQVNISTAKSDLCRDILIFLSHLLERAPFLAHTFFIKDGLVFNVIDFMSYAQFSIQEAACALMSRLIQVSDPSFFENLDQMKIISDLINVLDENRQDLTEFILVSISILFFRLPIELLRENLDVDILLSLYDADLSEKSLLILKDILTALNP</sequence>
<dbReference type="EMBL" id="DS113400">
    <property type="protein sequence ID" value="EAY07421.1"/>
    <property type="molecule type" value="Genomic_DNA"/>
</dbReference>
<proteinExistence type="predicted"/>
<dbReference type="EMBL" id="DS113516">
    <property type="protein sequence ID" value="EAY03089.1"/>
    <property type="molecule type" value="Genomic_DNA"/>
</dbReference>
<dbReference type="VEuPathDB" id="TrichDB:TVAGG3_0915240"/>
<evidence type="ECO:0008006" key="4">
    <source>
        <dbReference type="Google" id="ProtNLM"/>
    </source>
</evidence>
<accession>A2EIT7</accession>
<protein>
    <recommendedName>
        <fullName evidence="4">SPIN90/Ldb17 leucine-rich domain-containing protein</fullName>
    </recommendedName>
</protein>
<organism evidence="2 3">
    <name type="scientific">Trichomonas vaginalis (strain ATCC PRA-98 / G3)</name>
    <dbReference type="NCBI Taxonomy" id="412133"/>
    <lineage>
        <taxon>Eukaryota</taxon>
        <taxon>Metamonada</taxon>
        <taxon>Parabasalia</taxon>
        <taxon>Trichomonadida</taxon>
        <taxon>Trichomonadidae</taxon>
        <taxon>Trichomonas</taxon>
    </lineage>
</organism>
<dbReference type="InterPro" id="IPR011989">
    <property type="entry name" value="ARM-like"/>
</dbReference>
<dbReference type="InterPro" id="IPR016024">
    <property type="entry name" value="ARM-type_fold"/>
</dbReference>